<dbReference type="SUPFAM" id="SSF54637">
    <property type="entry name" value="Thioesterase/thiol ester dehydrase-isomerase"/>
    <property type="match status" value="1"/>
</dbReference>
<name>A0ABT1QG53_9NOCA</name>
<keyword evidence="2" id="KW-1185">Reference proteome</keyword>
<accession>A0ABT1QG53</accession>
<proteinExistence type="predicted"/>
<evidence type="ECO:0000313" key="2">
    <source>
        <dbReference type="Proteomes" id="UP001524501"/>
    </source>
</evidence>
<dbReference type="Proteomes" id="UP001524501">
    <property type="component" value="Unassembled WGS sequence"/>
</dbReference>
<protein>
    <recommendedName>
        <fullName evidence="3">Thioesterase domain-containing protein</fullName>
    </recommendedName>
</protein>
<dbReference type="EMBL" id="JANFQF010000017">
    <property type="protein sequence ID" value="MCQ4121274.1"/>
    <property type="molecule type" value="Genomic_DNA"/>
</dbReference>
<sequence>MTAGFTITYLRPAQGVTLRAEARADSATRRQALCRCDLYTVQEDGSAVLCAAAQGTATVEQSR</sequence>
<gene>
    <name evidence="1" type="ORF">NOF53_19245</name>
</gene>
<organism evidence="1 2">
    <name type="scientific">Rhodococcus tibetensis</name>
    <dbReference type="NCBI Taxonomy" id="2965064"/>
    <lineage>
        <taxon>Bacteria</taxon>
        <taxon>Bacillati</taxon>
        <taxon>Actinomycetota</taxon>
        <taxon>Actinomycetes</taxon>
        <taxon>Mycobacteriales</taxon>
        <taxon>Nocardiaceae</taxon>
        <taxon>Rhodococcus</taxon>
    </lineage>
</organism>
<evidence type="ECO:0000313" key="1">
    <source>
        <dbReference type="EMBL" id="MCQ4121274.1"/>
    </source>
</evidence>
<comment type="caution">
    <text evidence="1">The sequence shown here is derived from an EMBL/GenBank/DDBJ whole genome shotgun (WGS) entry which is preliminary data.</text>
</comment>
<dbReference type="Gene3D" id="3.10.129.10">
    <property type="entry name" value="Hotdog Thioesterase"/>
    <property type="match status" value="1"/>
</dbReference>
<reference evidence="1 2" key="1">
    <citation type="submission" date="2022-07" db="EMBL/GenBank/DDBJ databases">
        <title>Degradation activity of malathion, p-nitrophenol and potential low-temperature adaptation strategy of Rhodococcus sp. FXJ9.536.</title>
        <authorList>
            <person name="Huang J."/>
            <person name="Huang Y."/>
        </authorList>
    </citation>
    <scope>NUCLEOTIDE SEQUENCE [LARGE SCALE GENOMIC DNA]</scope>
    <source>
        <strain evidence="1 2">FXJ9.536</strain>
    </source>
</reference>
<evidence type="ECO:0008006" key="3">
    <source>
        <dbReference type="Google" id="ProtNLM"/>
    </source>
</evidence>
<dbReference type="InterPro" id="IPR029069">
    <property type="entry name" value="HotDog_dom_sf"/>
</dbReference>